<feature type="transmembrane region" description="Helical" evidence="9">
    <location>
        <begin position="118"/>
        <end position="136"/>
    </location>
</feature>
<feature type="transmembrane region" description="Helical" evidence="9">
    <location>
        <begin position="246"/>
        <end position="267"/>
    </location>
</feature>
<evidence type="ECO:0000313" key="11">
    <source>
        <dbReference type="Proteomes" id="UP001157039"/>
    </source>
</evidence>
<dbReference type="PROSITE" id="PS01303">
    <property type="entry name" value="BCCT"/>
    <property type="match status" value="1"/>
</dbReference>
<evidence type="ECO:0000256" key="5">
    <source>
        <dbReference type="ARBA" id="ARBA00022692"/>
    </source>
</evidence>
<name>A0AA38CXS9_9ENTE</name>
<feature type="transmembrane region" description="Helical" evidence="9">
    <location>
        <begin position="273"/>
        <end position="294"/>
    </location>
</feature>
<evidence type="ECO:0000256" key="1">
    <source>
        <dbReference type="ARBA" id="ARBA00004651"/>
    </source>
</evidence>
<keyword evidence="6 9" id="KW-1133">Transmembrane helix</keyword>
<gene>
    <name evidence="10" type="ORF">GCM10025885_07440</name>
</gene>
<feature type="transmembrane region" description="Helical" evidence="9">
    <location>
        <begin position="63"/>
        <end position="86"/>
    </location>
</feature>
<reference evidence="10 11" key="1">
    <citation type="journal article" date="2014" name="Int. J. Syst. Evol. Microbiol.">
        <title>Complete genome sequence of Corynebacterium casei LMG S-19264T (=DSM 44701T), isolated from a smear-ripened cheese.</title>
        <authorList>
            <consortium name="US DOE Joint Genome Institute (JGI-PGF)"/>
            <person name="Walter F."/>
            <person name="Albersmeier A."/>
            <person name="Kalinowski J."/>
            <person name="Ruckert C."/>
        </authorList>
    </citation>
    <scope>NUCLEOTIDE SEQUENCE [LARGE SCALE GENOMIC DNA]</scope>
    <source>
        <strain evidence="10 11">NBRC 114545</strain>
    </source>
</reference>
<evidence type="ECO:0000256" key="6">
    <source>
        <dbReference type="ARBA" id="ARBA00022989"/>
    </source>
</evidence>
<keyword evidence="7 9" id="KW-0472">Membrane</keyword>
<feature type="compositionally biased region" description="Basic and acidic residues" evidence="8">
    <location>
        <begin position="358"/>
        <end position="368"/>
    </location>
</feature>
<keyword evidence="5 9" id="KW-0812">Transmembrane</keyword>
<feature type="transmembrane region" description="Helical" evidence="9">
    <location>
        <begin position="200"/>
        <end position="219"/>
    </location>
</feature>
<dbReference type="Pfam" id="PF02028">
    <property type="entry name" value="BCCT"/>
    <property type="match status" value="1"/>
</dbReference>
<dbReference type="InterPro" id="IPR018093">
    <property type="entry name" value="BCCT_CS"/>
</dbReference>
<evidence type="ECO:0000256" key="8">
    <source>
        <dbReference type="SAM" id="MobiDB-lite"/>
    </source>
</evidence>
<comment type="similarity">
    <text evidence="2">Belongs to the BCCT transporter (TC 2.A.15) family.</text>
</comment>
<evidence type="ECO:0000256" key="4">
    <source>
        <dbReference type="ARBA" id="ARBA00022475"/>
    </source>
</evidence>
<dbReference type="AlphaFoldDB" id="A0AA38CXS9"/>
<dbReference type="Proteomes" id="UP001157039">
    <property type="component" value="Unassembled WGS sequence"/>
</dbReference>
<dbReference type="InterPro" id="IPR000060">
    <property type="entry name" value="BCCT_transptr"/>
</dbReference>
<dbReference type="GO" id="GO:0005886">
    <property type="term" value="C:plasma membrane"/>
    <property type="evidence" value="ECO:0007669"/>
    <property type="project" value="UniProtKB-SubCell"/>
</dbReference>
<sequence length="368" mass="40245">MTGLATSLGLGVSQVNAGLNHLFGISINPVIQIVLIIVITGMATTSVILGLDKGVQRLSEINMALAAVFAIFVLAVGPTVFILSGFTQNLGYYVANFVEMSMWTETFSNTNWQGGWTLFYWAWWISWSPFVGMFIARISKGRSVREFIIGVVLVPTIISLLFMSILGGTALYQQINGINDIASVVDVDESLALFSLSDHLPFSSILSIVGIILVTVFFVTSSDSGSLVIDHLTSGGKLDTPIAQRIFWAVIEGAVAAVLLIGGGLTALQTASILTGVPFALLLLVMVYSLYLGLRQEFLIERAVRERLRKVRRDHIITDVIQSNVEDQALVENVAERLAEEDEKEQAEQEENEEETDEKNSHTNDQDS</sequence>
<comment type="subcellular location">
    <subcellularLocation>
        <location evidence="1">Cell membrane</location>
        <topology evidence="1">Multi-pass membrane protein</topology>
    </subcellularLocation>
</comment>
<evidence type="ECO:0000313" key="10">
    <source>
        <dbReference type="EMBL" id="GMA71695.1"/>
    </source>
</evidence>
<evidence type="ECO:0000256" key="3">
    <source>
        <dbReference type="ARBA" id="ARBA00022448"/>
    </source>
</evidence>
<proteinExistence type="inferred from homology"/>
<dbReference type="EMBL" id="BSUW01000001">
    <property type="protein sequence ID" value="GMA71695.1"/>
    <property type="molecule type" value="Genomic_DNA"/>
</dbReference>
<dbReference type="PANTHER" id="PTHR30047">
    <property type="entry name" value="HIGH-AFFINITY CHOLINE TRANSPORT PROTEIN-RELATED"/>
    <property type="match status" value="1"/>
</dbReference>
<evidence type="ECO:0008006" key="12">
    <source>
        <dbReference type="Google" id="ProtNLM"/>
    </source>
</evidence>
<evidence type="ECO:0000256" key="7">
    <source>
        <dbReference type="ARBA" id="ARBA00023136"/>
    </source>
</evidence>
<evidence type="ECO:0000256" key="2">
    <source>
        <dbReference type="ARBA" id="ARBA00005658"/>
    </source>
</evidence>
<feature type="compositionally biased region" description="Acidic residues" evidence="8">
    <location>
        <begin position="339"/>
        <end position="357"/>
    </location>
</feature>
<feature type="transmembrane region" description="Helical" evidence="9">
    <location>
        <begin position="148"/>
        <end position="172"/>
    </location>
</feature>
<dbReference type="GO" id="GO:0022857">
    <property type="term" value="F:transmembrane transporter activity"/>
    <property type="evidence" value="ECO:0007669"/>
    <property type="project" value="InterPro"/>
</dbReference>
<keyword evidence="3" id="KW-0813">Transport</keyword>
<organism evidence="10 11">
    <name type="scientific">Tetragenococcus osmophilus</name>
    <dbReference type="NCBI Taxonomy" id="526944"/>
    <lineage>
        <taxon>Bacteria</taxon>
        <taxon>Bacillati</taxon>
        <taxon>Bacillota</taxon>
        <taxon>Bacilli</taxon>
        <taxon>Lactobacillales</taxon>
        <taxon>Enterococcaceae</taxon>
        <taxon>Tetragenococcus</taxon>
    </lineage>
</organism>
<keyword evidence="4" id="KW-1003">Cell membrane</keyword>
<feature type="transmembrane region" description="Helical" evidence="9">
    <location>
        <begin position="27"/>
        <end position="51"/>
    </location>
</feature>
<protein>
    <recommendedName>
        <fullName evidence="12">Glycine/betaine ABC transporter</fullName>
    </recommendedName>
</protein>
<evidence type="ECO:0000256" key="9">
    <source>
        <dbReference type="SAM" id="Phobius"/>
    </source>
</evidence>
<dbReference type="PANTHER" id="PTHR30047:SF7">
    <property type="entry name" value="HIGH-AFFINITY CHOLINE TRANSPORT PROTEIN"/>
    <property type="match status" value="1"/>
</dbReference>
<feature type="region of interest" description="Disordered" evidence="8">
    <location>
        <begin position="336"/>
        <end position="368"/>
    </location>
</feature>
<comment type="caution">
    <text evidence="10">The sequence shown here is derived from an EMBL/GenBank/DDBJ whole genome shotgun (WGS) entry which is preliminary data.</text>
</comment>
<accession>A0AA38CXS9</accession>